<proteinExistence type="predicted"/>
<evidence type="ECO:0000313" key="1">
    <source>
        <dbReference type="EMBL" id="KAL3836837.1"/>
    </source>
</evidence>
<sequence length="113" mass="12953">MLQNGNVRIRDRDYAIHPAETDAKSRYVLEDPGVLGRQYVLQIETHPLGYDAFGNKDAAQEIDKNTEQRFMTLLRSFNKGHKQKHLSPVFTTLSSTNVSTLYNRGERGEMQLI</sequence>
<keyword evidence="2" id="KW-1185">Reference proteome</keyword>
<accession>A0ABD3TIH1</accession>
<dbReference type="AlphaFoldDB" id="A0ABD3TIH1"/>
<comment type="caution">
    <text evidence="1">The sequence shown here is derived from an EMBL/GenBank/DDBJ whole genome shotgun (WGS) entry which is preliminary data.</text>
</comment>
<dbReference type="EMBL" id="JBJQND010000018">
    <property type="protein sequence ID" value="KAL3836837.1"/>
    <property type="molecule type" value="Genomic_DNA"/>
</dbReference>
<name>A0ABD3TIH1_SINWO</name>
<dbReference type="Proteomes" id="UP001634394">
    <property type="component" value="Unassembled WGS sequence"/>
</dbReference>
<gene>
    <name evidence="1" type="ORF">ACJMK2_022250</name>
</gene>
<organism evidence="1 2">
    <name type="scientific">Sinanodonta woodiana</name>
    <name type="common">Chinese pond mussel</name>
    <name type="synonym">Anodonta woodiana</name>
    <dbReference type="NCBI Taxonomy" id="1069815"/>
    <lineage>
        <taxon>Eukaryota</taxon>
        <taxon>Metazoa</taxon>
        <taxon>Spiralia</taxon>
        <taxon>Lophotrochozoa</taxon>
        <taxon>Mollusca</taxon>
        <taxon>Bivalvia</taxon>
        <taxon>Autobranchia</taxon>
        <taxon>Heteroconchia</taxon>
        <taxon>Palaeoheterodonta</taxon>
        <taxon>Unionida</taxon>
        <taxon>Unionoidea</taxon>
        <taxon>Unionidae</taxon>
        <taxon>Unioninae</taxon>
        <taxon>Sinanodonta</taxon>
    </lineage>
</organism>
<protein>
    <submittedName>
        <fullName evidence="1">Uncharacterized protein</fullName>
    </submittedName>
</protein>
<reference evidence="1 2" key="1">
    <citation type="submission" date="2024-11" db="EMBL/GenBank/DDBJ databases">
        <title>Chromosome-level genome assembly of the freshwater bivalve Anodonta woodiana.</title>
        <authorList>
            <person name="Chen X."/>
        </authorList>
    </citation>
    <scope>NUCLEOTIDE SEQUENCE [LARGE SCALE GENOMIC DNA]</scope>
    <source>
        <strain evidence="1">MN2024</strain>
        <tissue evidence="1">Gills</tissue>
    </source>
</reference>
<evidence type="ECO:0000313" key="2">
    <source>
        <dbReference type="Proteomes" id="UP001634394"/>
    </source>
</evidence>